<dbReference type="RefSeq" id="WP_175561976.1">
    <property type="nucleotide sequence ID" value="NZ_FRFD01000003.1"/>
</dbReference>
<dbReference type="CDD" id="cd00761">
    <property type="entry name" value="Glyco_tranf_GTA_type"/>
    <property type="match status" value="1"/>
</dbReference>
<dbReference type="EMBL" id="FRFD01000003">
    <property type="protein sequence ID" value="SHO45688.1"/>
    <property type="molecule type" value="Genomic_DNA"/>
</dbReference>
<proteinExistence type="predicted"/>
<accession>A0A1M7Y1X4</accession>
<evidence type="ECO:0000259" key="3">
    <source>
        <dbReference type="Pfam" id="PF00535"/>
    </source>
</evidence>
<sequence>MKENILVSVIIPVYQTEKYLWRCVESVRKQSYKNLEILLIDDGSTDKSPAICDNLSLLDERIKVVHQANGGISSARNTGLKNAKGKYITFLDSDDFLHEHFIKYLLSLCIRHKAQMAACKLYTGSGSDFKGVSMKGKVLVFDKKEAILSRKMKSGVVGKLYKRKLLKDLYFPVSDHFNYEDEALSYKFLYRSDKIALSARPLYYYYKNTESTTRKENHYKPTDFYEVLRERIRFFADKDKELLEYSWEYLCLNLMLFYISCKKDKKNTNDTGKLLKLYEEAYFKMLYSKVTPLRYKFMFTCFYLAPELCAAFANKVRD</sequence>
<evidence type="ECO:0000256" key="2">
    <source>
        <dbReference type="ARBA" id="ARBA00022679"/>
    </source>
</evidence>
<dbReference type="SUPFAM" id="SSF53448">
    <property type="entry name" value="Nucleotide-diphospho-sugar transferases"/>
    <property type="match status" value="1"/>
</dbReference>
<evidence type="ECO:0000313" key="5">
    <source>
        <dbReference type="Proteomes" id="UP000184612"/>
    </source>
</evidence>
<name>A0A1M7Y1X4_9FIRM</name>
<feature type="domain" description="Glycosyltransferase 2-like" evidence="3">
    <location>
        <begin position="8"/>
        <end position="136"/>
    </location>
</feature>
<dbReference type="Proteomes" id="UP000184612">
    <property type="component" value="Unassembled WGS sequence"/>
</dbReference>
<protein>
    <submittedName>
        <fullName evidence="4">Glycosyltransferase involved in cell wall bisynthesis</fullName>
    </submittedName>
</protein>
<keyword evidence="5" id="KW-1185">Reference proteome</keyword>
<dbReference type="InterPro" id="IPR001173">
    <property type="entry name" value="Glyco_trans_2-like"/>
</dbReference>
<organism evidence="4 5">
    <name type="scientific">Anaerocolumna xylanovorans DSM 12503</name>
    <dbReference type="NCBI Taxonomy" id="1121345"/>
    <lineage>
        <taxon>Bacteria</taxon>
        <taxon>Bacillati</taxon>
        <taxon>Bacillota</taxon>
        <taxon>Clostridia</taxon>
        <taxon>Lachnospirales</taxon>
        <taxon>Lachnospiraceae</taxon>
        <taxon>Anaerocolumna</taxon>
    </lineage>
</organism>
<keyword evidence="2 4" id="KW-0808">Transferase</keyword>
<gene>
    <name evidence="4" type="ORF">SAMN02745217_01036</name>
</gene>
<dbReference type="InterPro" id="IPR029044">
    <property type="entry name" value="Nucleotide-diphossugar_trans"/>
</dbReference>
<dbReference type="PANTHER" id="PTHR22916">
    <property type="entry name" value="GLYCOSYLTRANSFERASE"/>
    <property type="match status" value="1"/>
</dbReference>
<evidence type="ECO:0000313" key="4">
    <source>
        <dbReference type="EMBL" id="SHO45688.1"/>
    </source>
</evidence>
<dbReference type="Pfam" id="PF00535">
    <property type="entry name" value="Glycos_transf_2"/>
    <property type="match status" value="1"/>
</dbReference>
<dbReference type="AlphaFoldDB" id="A0A1M7Y1X4"/>
<dbReference type="GO" id="GO:0016757">
    <property type="term" value="F:glycosyltransferase activity"/>
    <property type="evidence" value="ECO:0007669"/>
    <property type="project" value="UniProtKB-KW"/>
</dbReference>
<dbReference type="STRING" id="1121345.SAMN02745217_01036"/>
<keyword evidence="1" id="KW-0328">Glycosyltransferase</keyword>
<evidence type="ECO:0000256" key="1">
    <source>
        <dbReference type="ARBA" id="ARBA00022676"/>
    </source>
</evidence>
<reference evidence="4 5" key="1">
    <citation type="submission" date="2016-12" db="EMBL/GenBank/DDBJ databases">
        <authorList>
            <person name="Song W.-J."/>
            <person name="Kurnit D.M."/>
        </authorList>
    </citation>
    <scope>NUCLEOTIDE SEQUENCE [LARGE SCALE GENOMIC DNA]</scope>
    <source>
        <strain evidence="4 5">DSM 12503</strain>
    </source>
</reference>
<dbReference type="Gene3D" id="3.90.550.10">
    <property type="entry name" value="Spore Coat Polysaccharide Biosynthesis Protein SpsA, Chain A"/>
    <property type="match status" value="1"/>
</dbReference>
<dbReference type="PANTHER" id="PTHR22916:SF51">
    <property type="entry name" value="GLYCOSYLTRANSFERASE EPSH-RELATED"/>
    <property type="match status" value="1"/>
</dbReference>